<dbReference type="AlphaFoldDB" id="A0A6A6RWE7"/>
<protein>
    <submittedName>
        <fullName evidence="3">Uncharacterized protein</fullName>
    </submittedName>
</protein>
<evidence type="ECO:0000313" key="4">
    <source>
        <dbReference type="Proteomes" id="UP000799753"/>
    </source>
</evidence>
<keyword evidence="2" id="KW-0812">Transmembrane</keyword>
<reference evidence="3" key="1">
    <citation type="journal article" date="2020" name="Stud. Mycol.">
        <title>101 Dothideomycetes genomes: a test case for predicting lifestyles and emergence of pathogens.</title>
        <authorList>
            <person name="Haridas S."/>
            <person name="Albert R."/>
            <person name="Binder M."/>
            <person name="Bloem J."/>
            <person name="Labutti K."/>
            <person name="Salamov A."/>
            <person name="Andreopoulos B."/>
            <person name="Baker S."/>
            <person name="Barry K."/>
            <person name="Bills G."/>
            <person name="Bluhm B."/>
            <person name="Cannon C."/>
            <person name="Castanera R."/>
            <person name="Culley D."/>
            <person name="Daum C."/>
            <person name="Ezra D."/>
            <person name="Gonzalez J."/>
            <person name="Henrissat B."/>
            <person name="Kuo A."/>
            <person name="Liang C."/>
            <person name="Lipzen A."/>
            <person name="Lutzoni F."/>
            <person name="Magnuson J."/>
            <person name="Mondo S."/>
            <person name="Nolan M."/>
            <person name="Ohm R."/>
            <person name="Pangilinan J."/>
            <person name="Park H.-J."/>
            <person name="Ramirez L."/>
            <person name="Alfaro M."/>
            <person name="Sun H."/>
            <person name="Tritt A."/>
            <person name="Yoshinaga Y."/>
            <person name="Zwiers L.-H."/>
            <person name="Turgeon B."/>
            <person name="Goodwin S."/>
            <person name="Spatafora J."/>
            <person name="Crous P."/>
            <person name="Grigoriev I."/>
        </authorList>
    </citation>
    <scope>NUCLEOTIDE SEQUENCE</scope>
    <source>
        <strain evidence="3">CBS 473.64</strain>
    </source>
</reference>
<keyword evidence="2" id="KW-0472">Membrane</keyword>
<organism evidence="3 4">
    <name type="scientific">Massarina eburnea CBS 473.64</name>
    <dbReference type="NCBI Taxonomy" id="1395130"/>
    <lineage>
        <taxon>Eukaryota</taxon>
        <taxon>Fungi</taxon>
        <taxon>Dikarya</taxon>
        <taxon>Ascomycota</taxon>
        <taxon>Pezizomycotina</taxon>
        <taxon>Dothideomycetes</taxon>
        <taxon>Pleosporomycetidae</taxon>
        <taxon>Pleosporales</taxon>
        <taxon>Massarineae</taxon>
        <taxon>Massarinaceae</taxon>
        <taxon>Massarina</taxon>
    </lineage>
</organism>
<gene>
    <name evidence="3" type="ORF">P280DRAFT_62036</name>
</gene>
<accession>A0A6A6RWE7</accession>
<feature type="transmembrane region" description="Helical" evidence="2">
    <location>
        <begin position="12"/>
        <end position="32"/>
    </location>
</feature>
<evidence type="ECO:0000313" key="3">
    <source>
        <dbReference type="EMBL" id="KAF2638763.1"/>
    </source>
</evidence>
<keyword evidence="2" id="KW-1133">Transmembrane helix</keyword>
<dbReference type="OrthoDB" id="3800069at2759"/>
<keyword evidence="4" id="KW-1185">Reference proteome</keyword>
<evidence type="ECO:0000256" key="1">
    <source>
        <dbReference type="SAM" id="MobiDB-lite"/>
    </source>
</evidence>
<dbReference type="Proteomes" id="UP000799753">
    <property type="component" value="Unassembled WGS sequence"/>
</dbReference>
<dbReference type="EMBL" id="MU006788">
    <property type="protein sequence ID" value="KAF2638763.1"/>
    <property type="molecule type" value="Genomic_DNA"/>
</dbReference>
<proteinExistence type="predicted"/>
<sequence length="190" mass="20761">MRQRCNRINIDIHIGGGYNVAVCSLLAGLHAYHLMCRVHERYSFGERGFPSGAYDDDGESGEMYNLPLSDEDDIYTNLDAIIARDPATVERDELSEEGNGNGNGNGGGHSEGMIPNDNVSIIDPTTGIRFHDFSLERDEGGARNTRFGTTGADEESQRSSAGTMKRAARSRRESASKEEMGWSLLACLIP</sequence>
<evidence type="ECO:0000256" key="2">
    <source>
        <dbReference type="SAM" id="Phobius"/>
    </source>
</evidence>
<name>A0A6A6RWE7_9PLEO</name>
<feature type="region of interest" description="Disordered" evidence="1">
    <location>
        <begin position="90"/>
        <end position="114"/>
    </location>
</feature>
<feature type="compositionally biased region" description="Gly residues" evidence="1">
    <location>
        <begin position="99"/>
        <end position="110"/>
    </location>
</feature>
<feature type="compositionally biased region" description="Basic and acidic residues" evidence="1">
    <location>
        <begin position="170"/>
        <end position="179"/>
    </location>
</feature>
<feature type="region of interest" description="Disordered" evidence="1">
    <location>
        <begin position="139"/>
        <end position="179"/>
    </location>
</feature>